<evidence type="ECO:0000313" key="2">
    <source>
        <dbReference type="EMBL" id="SFM54194.1"/>
    </source>
</evidence>
<dbReference type="GO" id="GO:0005829">
    <property type="term" value="C:cytosol"/>
    <property type="evidence" value="ECO:0007669"/>
    <property type="project" value="TreeGrafter"/>
</dbReference>
<dbReference type="InterPro" id="IPR000944">
    <property type="entry name" value="Tscrpt_reg_Rrf2"/>
</dbReference>
<evidence type="ECO:0000313" key="3">
    <source>
        <dbReference type="Proteomes" id="UP000182961"/>
    </source>
</evidence>
<dbReference type="GO" id="GO:0003677">
    <property type="term" value="F:DNA binding"/>
    <property type="evidence" value="ECO:0007669"/>
    <property type="project" value="UniProtKB-KW"/>
</dbReference>
<dbReference type="InterPro" id="IPR036390">
    <property type="entry name" value="WH_DNA-bd_sf"/>
</dbReference>
<dbReference type="InterPro" id="IPR036388">
    <property type="entry name" value="WH-like_DNA-bd_sf"/>
</dbReference>
<proteinExistence type="predicted"/>
<evidence type="ECO:0000256" key="1">
    <source>
        <dbReference type="ARBA" id="ARBA00023125"/>
    </source>
</evidence>
<organism evidence="2 3">
    <name type="scientific">Flavobacterium succinicans</name>
    <dbReference type="NCBI Taxonomy" id="29536"/>
    <lineage>
        <taxon>Bacteria</taxon>
        <taxon>Pseudomonadati</taxon>
        <taxon>Bacteroidota</taxon>
        <taxon>Flavobacteriia</taxon>
        <taxon>Flavobacteriales</taxon>
        <taxon>Flavobacteriaceae</taxon>
        <taxon>Flavobacterium</taxon>
    </lineage>
</organism>
<keyword evidence="1" id="KW-0238">DNA-binding</keyword>
<dbReference type="PANTHER" id="PTHR33221">
    <property type="entry name" value="WINGED HELIX-TURN-HELIX TRANSCRIPTIONAL REGULATOR, RRF2 FAMILY"/>
    <property type="match status" value="1"/>
</dbReference>
<dbReference type="Gene3D" id="1.10.10.10">
    <property type="entry name" value="Winged helix-like DNA-binding domain superfamily/Winged helix DNA-binding domain"/>
    <property type="match status" value="1"/>
</dbReference>
<dbReference type="SUPFAM" id="SSF46785">
    <property type="entry name" value="Winged helix' DNA-binding domain"/>
    <property type="match status" value="1"/>
</dbReference>
<protein>
    <submittedName>
        <fullName evidence="2">Transcriptional regulator, BadM/Rrf2 family</fullName>
    </submittedName>
</protein>
<dbReference type="PANTHER" id="PTHR33221:SF5">
    <property type="entry name" value="HTH-TYPE TRANSCRIPTIONAL REGULATOR ISCR"/>
    <property type="match status" value="1"/>
</dbReference>
<gene>
    <name evidence="2" type="ORF">SAMN05444143_101460</name>
</gene>
<dbReference type="Proteomes" id="UP000182961">
    <property type="component" value="Unassembled WGS sequence"/>
</dbReference>
<accession>A0A1I4RPT3</accession>
<dbReference type="GO" id="GO:0003700">
    <property type="term" value="F:DNA-binding transcription factor activity"/>
    <property type="evidence" value="ECO:0007669"/>
    <property type="project" value="TreeGrafter"/>
</dbReference>
<dbReference type="eggNOG" id="COG1959">
    <property type="taxonomic scope" value="Bacteria"/>
</dbReference>
<dbReference type="PROSITE" id="PS51197">
    <property type="entry name" value="HTH_RRF2_2"/>
    <property type="match status" value="1"/>
</dbReference>
<name>A0A1I4RPT3_9FLAO</name>
<dbReference type="EMBL" id="FOUT01000001">
    <property type="protein sequence ID" value="SFM54194.1"/>
    <property type="molecule type" value="Genomic_DNA"/>
</dbReference>
<keyword evidence="3" id="KW-1185">Reference proteome</keyword>
<reference evidence="3" key="1">
    <citation type="submission" date="2016-10" db="EMBL/GenBank/DDBJ databases">
        <authorList>
            <person name="Varghese N."/>
            <person name="Submissions S."/>
        </authorList>
    </citation>
    <scope>NUCLEOTIDE SEQUENCE [LARGE SCALE GENOMIC DNA]</scope>
    <source>
        <strain evidence="3">DSM 4002</strain>
    </source>
</reference>
<dbReference type="NCBIfam" id="TIGR00738">
    <property type="entry name" value="rrf2_super"/>
    <property type="match status" value="1"/>
</dbReference>
<sequence length="152" mass="17077">MLYVESAIGNRQPQLIMLSKKTKYGIKALTFLARREDNTPVQIAEIAKAEHISLKFLESILLLLRHSGFLGAKKGKGGGYYLIKEPKDINMAKVYRILEGPIALLPCASHNFYEPCDDCNDEATCAVRKLMMEVRDNTLMILENNTLADIAF</sequence>
<dbReference type="AlphaFoldDB" id="A0A1I4RPT3"/>
<dbReference type="STRING" id="29536.FLB_17980"/>
<dbReference type="Pfam" id="PF02082">
    <property type="entry name" value="Rrf2"/>
    <property type="match status" value="1"/>
</dbReference>